<dbReference type="InterPro" id="IPR023213">
    <property type="entry name" value="CAT-like_dom_sf"/>
</dbReference>
<dbReference type="InterPro" id="IPR050898">
    <property type="entry name" value="Plant_acyltransferase"/>
</dbReference>
<dbReference type="PANTHER" id="PTHR31147:SF66">
    <property type="entry name" value="OS05G0315700 PROTEIN"/>
    <property type="match status" value="1"/>
</dbReference>
<dbReference type="AlphaFoldDB" id="A0AAD8HDK5"/>
<dbReference type="Proteomes" id="UP001237642">
    <property type="component" value="Unassembled WGS sequence"/>
</dbReference>
<sequence length="284" mass="31903">MTADSVGLVHFLKCVPAIARGMTIIVQPVWCRELLKSRIPPKFSFVHPEYEEDPDEATKMMHRKNIIRQSVFLSIKDMKALRNGLPPYFQKSSMFEIVTACVWIARTLALEIDPNEIVKLICVVNARGKYQFNLPDGYYGNALIFPAAISKASVLCQSPLAYAVKLIQKVKARVSEEYVRSVLDLLAYNKGQISIHNSWKFIASDTSLAGFTEVDFGWGKPIYGGPLVVAISFYTSAYARFKNSEGEVGMVVPICLPPQAMARFREELFKIIYSPRSSPHPSML</sequence>
<proteinExistence type="inferred from homology"/>
<keyword evidence="4" id="KW-1185">Reference proteome</keyword>
<keyword evidence="2" id="KW-0808">Transferase</keyword>
<dbReference type="Pfam" id="PF02458">
    <property type="entry name" value="Transferase"/>
    <property type="match status" value="1"/>
</dbReference>
<comment type="caution">
    <text evidence="3">The sequence shown here is derived from an EMBL/GenBank/DDBJ whole genome shotgun (WGS) entry which is preliminary data.</text>
</comment>
<organism evidence="3 4">
    <name type="scientific">Heracleum sosnowskyi</name>
    <dbReference type="NCBI Taxonomy" id="360622"/>
    <lineage>
        <taxon>Eukaryota</taxon>
        <taxon>Viridiplantae</taxon>
        <taxon>Streptophyta</taxon>
        <taxon>Embryophyta</taxon>
        <taxon>Tracheophyta</taxon>
        <taxon>Spermatophyta</taxon>
        <taxon>Magnoliopsida</taxon>
        <taxon>eudicotyledons</taxon>
        <taxon>Gunneridae</taxon>
        <taxon>Pentapetalae</taxon>
        <taxon>asterids</taxon>
        <taxon>campanulids</taxon>
        <taxon>Apiales</taxon>
        <taxon>Apiaceae</taxon>
        <taxon>Apioideae</taxon>
        <taxon>apioid superclade</taxon>
        <taxon>Tordylieae</taxon>
        <taxon>Tordyliinae</taxon>
        <taxon>Heracleum</taxon>
    </lineage>
</organism>
<dbReference type="GO" id="GO:0016740">
    <property type="term" value="F:transferase activity"/>
    <property type="evidence" value="ECO:0007669"/>
    <property type="project" value="UniProtKB-KW"/>
</dbReference>
<name>A0AAD8HDK5_9APIA</name>
<evidence type="ECO:0000256" key="2">
    <source>
        <dbReference type="ARBA" id="ARBA00022679"/>
    </source>
</evidence>
<reference evidence="3" key="2">
    <citation type="submission" date="2023-05" db="EMBL/GenBank/DDBJ databases">
        <authorList>
            <person name="Schelkunov M.I."/>
        </authorList>
    </citation>
    <scope>NUCLEOTIDE SEQUENCE</scope>
    <source>
        <strain evidence="3">Hsosn_3</strain>
        <tissue evidence="3">Leaf</tissue>
    </source>
</reference>
<evidence type="ECO:0000313" key="4">
    <source>
        <dbReference type="Proteomes" id="UP001237642"/>
    </source>
</evidence>
<dbReference type="PANTHER" id="PTHR31147">
    <property type="entry name" value="ACYL TRANSFERASE 4"/>
    <property type="match status" value="1"/>
</dbReference>
<comment type="similarity">
    <text evidence="1">Belongs to the plant acyltransferase family.</text>
</comment>
<dbReference type="Gene3D" id="3.30.559.10">
    <property type="entry name" value="Chloramphenicol acetyltransferase-like domain"/>
    <property type="match status" value="2"/>
</dbReference>
<protein>
    <submittedName>
        <fullName evidence="3">Benzyl alcohol O-benzoyltransferase</fullName>
    </submittedName>
</protein>
<gene>
    <name evidence="3" type="ORF">POM88_040162</name>
</gene>
<evidence type="ECO:0000256" key="1">
    <source>
        <dbReference type="ARBA" id="ARBA00009861"/>
    </source>
</evidence>
<reference evidence="3" key="1">
    <citation type="submission" date="2023-02" db="EMBL/GenBank/DDBJ databases">
        <title>Genome of toxic invasive species Heracleum sosnowskyi carries increased number of genes despite the absence of recent whole-genome duplications.</title>
        <authorList>
            <person name="Schelkunov M."/>
            <person name="Shtratnikova V."/>
            <person name="Makarenko M."/>
            <person name="Klepikova A."/>
            <person name="Omelchenko D."/>
            <person name="Novikova G."/>
            <person name="Obukhova E."/>
            <person name="Bogdanov V."/>
            <person name="Penin A."/>
            <person name="Logacheva M."/>
        </authorList>
    </citation>
    <scope>NUCLEOTIDE SEQUENCE</scope>
    <source>
        <strain evidence="3">Hsosn_3</strain>
        <tissue evidence="3">Leaf</tissue>
    </source>
</reference>
<dbReference type="EMBL" id="JAUIZM010000009">
    <property type="protein sequence ID" value="KAK1364601.1"/>
    <property type="molecule type" value="Genomic_DNA"/>
</dbReference>
<accession>A0AAD8HDK5</accession>
<evidence type="ECO:0000313" key="3">
    <source>
        <dbReference type="EMBL" id="KAK1364601.1"/>
    </source>
</evidence>